<dbReference type="InterPro" id="IPR019805">
    <property type="entry name" value="Heat_shock_protein_90_CS"/>
</dbReference>
<keyword evidence="5 7" id="KW-0346">Stress response</keyword>
<dbReference type="PRINTS" id="PR00775">
    <property type="entry name" value="HEATSHOCK90"/>
</dbReference>
<dbReference type="Pfam" id="PF13589">
    <property type="entry name" value="HATPase_c_3"/>
    <property type="match status" value="1"/>
</dbReference>
<keyword evidence="10" id="KW-0614">Plasmid</keyword>
<dbReference type="SUPFAM" id="SSF55874">
    <property type="entry name" value="ATPase domain of HSP90 chaperone/DNA topoisomerase II/histidine kinase"/>
    <property type="match status" value="1"/>
</dbReference>
<dbReference type="GO" id="GO:0051082">
    <property type="term" value="F:unfolded protein binding"/>
    <property type="evidence" value="ECO:0007669"/>
    <property type="project" value="UniProtKB-UniRule"/>
</dbReference>
<gene>
    <name evidence="7" type="primary">htpG</name>
    <name evidence="10" type="ordered locus">Swit_5351</name>
</gene>
<dbReference type="Gene3D" id="1.20.120.790">
    <property type="entry name" value="Heat shock protein 90, C-terminal domain"/>
    <property type="match status" value="1"/>
</dbReference>
<feature type="region of interest" description="A; substrate-binding" evidence="7">
    <location>
        <begin position="1"/>
        <end position="336"/>
    </location>
</feature>
<evidence type="ECO:0000256" key="1">
    <source>
        <dbReference type="ARBA" id="ARBA00008239"/>
    </source>
</evidence>
<dbReference type="OrthoDB" id="9802640at2"/>
<dbReference type="InterPro" id="IPR020575">
    <property type="entry name" value="Hsp90_N"/>
</dbReference>
<dbReference type="PANTHER" id="PTHR11528">
    <property type="entry name" value="HEAT SHOCK PROTEIN 90 FAMILY MEMBER"/>
    <property type="match status" value="1"/>
</dbReference>
<name>A0A9J9HGZ0_RHIWR</name>
<accession>A0A9J9HGZ0</accession>
<feature type="binding site" evidence="8">
    <location>
        <begin position="105"/>
        <end position="106"/>
    </location>
    <ligand>
        <name>ATP</name>
        <dbReference type="ChEBI" id="CHEBI:30616"/>
    </ligand>
</feature>
<feature type="binding site" evidence="8">
    <location>
        <begin position="128"/>
        <end position="133"/>
    </location>
    <ligand>
        <name>ATP</name>
        <dbReference type="ChEBI" id="CHEBI:30616"/>
    </ligand>
</feature>
<geneLocation type="plasmid" evidence="10 11">
    <name>pSWIT01</name>
</geneLocation>
<dbReference type="PROSITE" id="PS00298">
    <property type="entry name" value="HSP90"/>
    <property type="match status" value="1"/>
</dbReference>
<dbReference type="PIRSF" id="PIRSF002583">
    <property type="entry name" value="Hsp90"/>
    <property type="match status" value="1"/>
</dbReference>
<dbReference type="FunFam" id="3.30.565.10:FF:000357">
    <property type="entry name" value="Heat shock protein HSP 90-beta"/>
    <property type="match status" value="1"/>
</dbReference>
<dbReference type="GO" id="GO:0016887">
    <property type="term" value="F:ATP hydrolysis activity"/>
    <property type="evidence" value="ECO:0007669"/>
    <property type="project" value="InterPro"/>
</dbReference>
<dbReference type="CDD" id="cd16927">
    <property type="entry name" value="HATPase_Hsp90-like"/>
    <property type="match status" value="1"/>
</dbReference>
<feature type="binding site" evidence="8">
    <location>
        <position position="39"/>
    </location>
    <ligand>
        <name>ATP</name>
        <dbReference type="ChEBI" id="CHEBI:30616"/>
    </ligand>
</feature>
<sequence length="630" mass="69051">MSTITDASPDTRSFEADVAKLLHLMVHSVYSDKDVFLRELVSNAADACEKLRYEAIAAPALLGDDPQPRITITLDPDARQLTIEDNGIGMTQAEMAEALGTIARSGTKAFMEQIAAKKDGEGGQLIGQFGVGFYSAFMVADKVDVLSRRAGEEGAGLWTSDGLGTYAIGDADPAEAPARGTRVILHLKEDAADYTRRFSVEPKIKAQSGHVPVPIVLKDKPDAEPAQIADGAALWTRSKSEISEEDYTDFYRTNAGQFDTPALTLHYRAEGVHEYNVLAFVPEMRPFDLFDPDRAGRMKLYVRRVFITGEAQILPRYLRFVRGLVDSQDLPLNVSREMIQESPVLAAIQKGVSNRVLSELEKLANSDGDKYLKIWENFGSVLKEGLYEDYARRETLLGLARFKTSTSNNEWRSLKDYAADLKENQTAIYYAVGSDIERLASSPQLEGFRARGIEVLLLTDQIDGFWVTGAPDFEGKPFKSVTQGMSDLGLIPLADGEQPPAETSDEVAGFIDFVKATLGDVVSDVRASERLTDSPVCLVAPEHGMDRQMERLLAGAGQLAQVSKPVLEINPRHALVTRLSAVGAEQADLREDAAHLLFDEARIADGELPLDPRAFSERLGRVLLRGSGPI</sequence>
<evidence type="ECO:0000256" key="3">
    <source>
        <dbReference type="ARBA" id="ARBA00022741"/>
    </source>
</evidence>
<feature type="region of interest" description="C" evidence="7">
    <location>
        <begin position="552"/>
        <end position="630"/>
    </location>
</feature>
<dbReference type="HAMAP" id="MF_00505">
    <property type="entry name" value="HSP90"/>
    <property type="match status" value="1"/>
</dbReference>
<keyword evidence="11" id="KW-1185">Reference proteome</keyword>
<dbReference type="SUPFAM" id="SSF110942">
    <property type="entry name" value="HSP90 C-terminal domain"/>
    <property type="match status" value="1"/>
</dbReference>
<feature type="binding site" evidence="8">
    <location>
        <position position="181"/>
    </location>
    <ligand>
        <name>ATP</name>
        <dbReference type="ChEBI" id="CHEBI:30616"/>
    </ligand>
</feature>
<comment type="function">
    <text evidence="7">Molecular chaperone. Has ATPase activity.</text>
</comment>
<keyword evidence="6 7" id="KW-0143">Chaperone</keyword>
<keyword evidence="4 7" id="KW-0067">ATP-binding</keyword>
<dbReference type="InterPro" id="IPR020568">
    <property type="entry name" value="Ribosomal_Su5_D2-typ_SF"/>
</dbReference>
<dbReference type="GO" id="GO:0005737">
    <property type="term" value="C:cytoplasm"/>
    <property type="evidence" value="ECO:0007669"/>
    <property type="project" value="UniProtKB-SubCell"/>
</dbReference>
<dbReference type="GO" id="GO:0005524">
    <property type="term" value="F:ATP binding"/>
    <property type="evidence" value="ECO:0007669"/>
    <property type="project" value="UniProtKB-UniRule"/>
</dbReference>
<evidence type="ECO:0000256" key="5">
    <source>
        <dbReference type="ARBA" id="ARBA00023016"/>
    </source>
</evidence>
<evidence type="ECO:0000256" key="8">
    <source>
        <dbReference type="PIRSR" id="PIRSR002583-1"/>
    </source>
</evidence>
<dbReference type="Gene3D" id="3.40.50.11260">
    <property type="match status" value="1"/>
</dbReference>
<evidence type="ECO:0000259" key="9">
    <source>
        <dbReference type="SMART" id="SM00387"/>
    </source>
</evidence>
<keyword evidence="2 7" id="KW-0963">Cytoplasm</keyword>
<dbReference type="SMART" id="SM00387">
    <property type="entry name" value="HATPase_c"/>
    <property type="match status" value="1"/>
</dbReference>
<comment type="caution">
    <text evidence="7">Lacks conserved residue(s) required for the propagation of feature annotation.</text>
</comment>
<feature type="binding site" evidence="8">
    <location>
        <position position="336"/>
    </location>
    <ligand>
        <name>ATP</name>
        <dbReference type="ChEBI" id="CHEBI:30616"/>
    </ligand>
</feature>
<dbReference type="InterPro" id="IPR036890">
    <property type="entry name" value="HATPase_C_sf"/>
</dbReference>
<dbReference type="NCBIfam" id="NF003555">
    <property type="entry name" value="PRK05218.1"/>
    <property type="match status" value="1"/>
</dbReference>
<keyword evidence="3 7" id="KW-0547">Nucleotide-binding</keyword>
<evidence type="ECO:0000256" key="6">
    <source>
        <dbReference type="ARBA" id="ARBA00023186"/>
    </source>
</evidence>
<proteinExistence type="inferred from homology"/>
<dbReference type="Gene3D" id="3.30.565.10">
    <property type="entry name" value="Histidine kinase-like ATPase, C-terminal domain"/>
    <property type="match status" value="1"/>
</dbReference>
<dbReference type="InterPro" id="IPR003594">
    <property type="entry name" value="HATPase_dom"/>
</dbReference>
<comment type="similarity">
    <text evidence="1 7">Belongs to the heat shock protein 90 family.</text>
</comment>
<feature type="binding site" evidence="8">
    <location>
        <position position="90"/>
    </location>
    <ligand>
        <name>ATP</name>
        <dbReference type="ChEBI" id="CHEBI:30616"/>
    </ligand>
</feature>
<comment type="subunit">
    <text evidence="7">Homodimer.</text>
</comment>
<feature type="binding site" evidence="8">
    <location>
        <position position="43"/>
    </location>
    <ligand>
        <name>ATP</name>
        <dbReference type="ChEBI" id="CHEBI:30616"/>
    </ligand>
</feature>
<evidence type="ECO:0000313" key="10">
    <source>
        <dbReference type="EMBL" id="ABQ71459.1"/>
    </source>
</evidence>
<dbReference type="InterPro" id="IPR001404">
    <property type="entry name" value="Hsp90_fam"/>
</dbReference>
<evidence type="ECO:0000256" key="7">
    <source>
        <dbReference type="HAMAP-Rule" id="MF_00505"/>
    </source>
</evidence>
<dbReference type="AlphaFoldDB" id="A0A9J9HGZ0"/>
<feature type="binding site" evidence="8">
    <location>
        <position position="85"/>
    </location>
    <ligand>
        <name>ATP</name>
        <dbReference type="ChEBI" id="CHEBI:30616"/>
    </ligand>
</feature>
<comment type="subcellular location">
    <subcellularLocation>
        <location evidence="7">Cytoplasm</location>
    </subcellularLocation>
</comment>
<dbReference type="Proteomes" id="UP000001989">
    <property type="component" value="Plasmid pSWIT01"/>
</dbReference>
<reference evidence="10 11" key="1">
    <citation type="journal article" date="2010" name="J. Bacteriol.">
        <title>Genome sequence of the dioxin-mineralizing bacterium Sphingomonas wittichii RW1.</title>
        <authorList>
            <person name="Miller T.R."/>
            <person name="Delcher A.L."/>
            <person name="Salzberg S.L."/>
            <person name="Saunders E."/>
            <person name="Detter J.C."/>
            <person name="Halden R.U."/>
        </authorList>
    </citation>
    <scope>NUCLEOTIDE SEQUENCE [LARGE SCALE GENOMIC DNA]</scope>
    <source>
        <strain evidence="11">DSM 6014 / CCUG 31198 / JCM 15750 / NBRC 105917 / EY 4224 / RW1</strain>
    </source>
</reference>
<dbReference type="KEGG" id="swi:Swit_5351"/>
<evidence type="ECO:0000313" key="11">
    <source>
        <dbReference type="Proteomes" id="UP000001989"/>
    </source>
</evidence>
<evidence type="ECO:0000256" key="2">
    <source>
        <dbReference type="ARBA" id="ARBA00022490"/>
    </source>
</evidence>
<dbReference type="Pfam" id="PF00183">
    <property type="entry name" value="HSP90"/>
    <property type="match status" value="1"/>
</dbReference>
<feature type="domain" description="Histidine kinase/HSP90-like ATPase" evidence="9">
    <location>
        <begin position="32"/>
        <end position="191"/>
    </location>
</feature>
<dbReference type="EMBL" id="CP000700">
    <property type="protein sequence ID" value="ABQ71459.1"/>
    <property type="molecule type" value="Genomic_DNA"/>
</dbReference>
<dbReference type="Gene3D" id="3.30.230.80">
    <property type="match status" value="1"/>
</dbReference>
<dbReference type="GO" id="GO:0140662">
    <property type="term" value="F:ATP-dependent protein folding chaperone"/>
    <property type="evidence" value="ECO:0007669"/>
    <property type="project" value="InterPro"/>
</dbReference>
<dbReference type="InterPro" id="IPR037196">
    <property type="entry name" value="HSP90_C"/>
</dbReference>
<dbReference type="SUPFAM" id="SSF54211">
    <property type="entry name" value="Ribosomal protein S5 domain 2-like"/>
    <property type="match status" value="1"/>
</dbReference>
<organism evidence="10 11">
    <name type="scientific">Rhizorhabdus wittichii (strain DSM 6014 / CCUG 31198 / JCM 15750 / NBRC 105917 / EY 4224 / RW1)</name>
    <name type="common">Sphingomonas wittichii</name>
    <dbReference type="NCBI Taxonomy" id="392499"/>
    <lineage>
        <taxon>Bacteria</taxon>
        <taxon>Pseudomonadati</taxon>
        <taxon>Pseudomonadota</taxon>
        <taxon>Alphaproteobacteria</taxon>
        <taxon>Sphingomonadales</taxon>
        <taxon>Sphingomonadaceae</taxon>
        <taxon>Rhizorhabdus</taxon>
    </lineage>
</organism>
<protein>
    <recommendedName>
        <fullName evidence="7">Chaperone protein HtpG</fullName>
    </recommendedName>
    <alternativeName>
        <fullName evidence="7">Heat shock protein HtpG</fullName>
    </alternativeName>
    <alternativeName>
        <fullName evidence="7">High temperature protein G</fullName>
    </alternativeName>
</protein>
<evidence type="ECO:0000256" key="4">
    <source>
        <dbReference type="ARBA" id="ARBA00022840"/>
    </source>
</evidence>